<keyword evidence="6" id="KW-1185">Reference proteome</keyword>
<keyword evidence="3" id="KW-0418">Kinase</keyword>
<feature type="domain" description="Guanylate kinase-like" evidence="4">
    <location>
        <begin position="3"/>
        <end position="173"/>
    </location>
</feature>
<dbReference type="Gene3D" id="3.40.50.300">
    <property type="entry name" value="P-loop containing nucleotide triphosphate hydrolases"/>
    <property type="match status" value="1"/>
</dbReference>
<evidence type="ECO:0000256" key="1">
    <source>
        <dbReference type="ARBA" id="ARBA00005790"/>
    </source>
</evidence>
<sequence length="177" mass="20093">MKNRLLVITGPSGVGKTVLANHLVEELGIKRCVTCTSRLPRKFEKDGVDYFFLSKLDFEALIQSNRFVEFNEHYGTFYGLRSADLESLLLKSPVLLVMNWEGAKKLEAQYNADVVFIEPKDISVLSKRLVKRSGNDDRIRYAESDLAQAKQFSCRLVNDDLQTAKQDITTWAQSKIG</sequence>
<dbReference type="InterPro" id="IPR020590">
    <property type="entry name" value="Guanylate_kinase_CS"/>
</dbReference>
<evidence type="ECO:0000256" key="3">
    <source>
        <dbReference type="ARBA" id="ARBA00022777"/>
    </source>
</evidence>
<evidence type="ECO:0000313" key="5">
    <source>
        <dbReference type="EMBL" id="UTC24429.1"/>
    </source>
</evidence>
<proteinExistence type="inferred from homology"/>
<dbReference type="PANTHER" id="PTHR23117:SF13">
    <property type="entry name" value="GUANYLATE KINASE"/>
    <property type="match status" value="1"/>
</dbReference>
<dbReference type="CDD" id="cd00071">
    <property type="entry name" value="GMPK"/>
    <property type="match status" value="1"/>
</dbReference>
<name>A0ABY5DKL3_9GAMM</name>
<reference evidence="5 6" key="1">
    <citation type="journal article" date="2022" name="Nat. Microbiol.">
        <title>The microbiome of a bacterivorous marine choanoflagellate contains a resource-demanding obligate bacterial associate.</title>
        <authorList>
            <person name="Needham D.M."/>
            <person name="Poirier C."/>
            <person name="Bachy C."/>
            <person name="George E.E."/>
            <person name="Wilken S."/>
            <person name="Yung C.C.M."/>
            <person name="Limardo A.J."/>
            <person name="Morando M."/>
            <person name="Sudek L."/>
            <person name="Malmstrom R.R."/>
            <person name="Keeling P.J."/>
            <person name="Santoro A.E."/>
            <person name="Worden A.Z."/>
        </authorList>
    </citation>
    <scope>NUCLEOTIDE SEQUENCE [LARGE SCALE GENOMIC DNA]</scope>
    <source>
        <strain evidence="5 6">Comchoano-1</strain>
    </source>
</reference>
<dbReference type="InterPro" id="IPR008145">
    <property type="entry name" value="GK/Ca_channel_bsu"/>
</dbReference>
<dbReference type="InterPro" id="IPR008144">
    <property type="entry name" value="Guanylate_kin-like_dom"/>
</dbReference>
<accession>A0ABY5DKL3</accession>
<keyword evidence="2" id="KW-0808">Transferase</keyword>
<dbReference type="SUPFAM" id="SSF52540">
    <property type="entry name" value="P-loop containing nucleoside triphosphate hydrolases"/>
    <property type="match status" value="1"/>
</dbReference>
<dbReference type="PANTHER" id="PTHR23117">
    <property type="entry name" value="GUANYLATE KINASE-RELATED"/>
    <property type="match status" value="1"/>
</dbReference>
<evidence type="ECO:0000259" key="4">
    <source>
        <dbReference type="PROSITE" id="PS50052"/>
    </source>
</evidence>
<protein>
    <recommendedName>
        <fullName evidence="4">Guanylate kinase-like domain-containing protein</fullName>
    </recommendedName>
</protein>
<dbReference type="Pfam" id="PF00625">
    <property type="entry name" value="Guanylate_kin"/>
    <property type="match status" value="1"/>
</dbReference>
<organism evidence="5 6">
    <name type="scientific">Candidatus Comchoanobacter bicostacola</name>
    <dbReference type="NCBI Taxonomy" id="2919598"/>
    <lineage>
        <taxon>Bacteria</taxon>
        <taxon>Pseudomonadati</taxon>
        <taxon>Pseudomonadota</taxon>
        <taxon>Gammaproteobacteria</taxon>
        <taxon>Candidatus Comchoanobacterales</taxon>
        <taxon>Candidatus Comchoanobacteraceae</taxon>
        <taxon>Candidatus Comchoanobacter</taxon>
    </lineage>
</organism>
<dbReference type="PROSITE" id="PS00856">
    <property type="entry name" value="GUANYLATE_KINASE_1"/>
    <property type="match status" value="1"/>
</dbReference>
<evidence type="ECO:0000313" key="6">
    <source>
        <dbReference type="Proteomes" id="UP001055955"/>
    </source>
</evidence>
<dbReference type="PROSITE" id="PS50052">
    <property type="entry name" value="GUANYLATE_KINASE_2"/>
    <property type="match status" value="1"/>
</dbReference>
<dbReference type="InterPro" id="IPR027417">
    <property type="entry name" value="P-loop_NTPase"/>
</dbReference>
<dbReference type="Proteomes" id="UP001055955">
    <property type="component" value="Chromosome"/>
</dbReference>
<dbReference type="SMART" id="SM00072">
    <property type="entry name" value="GuKc"/>
    <property type="match status" value="1"/>
</dbReference>
<dbReference type="EMBL" id="CP092900">
    <property type="protein sequence ID" value="UTC24429.1"/>
    <property type="molecule type" value="Genomic_DNA"/>
</dbReference>
<evidence type="ECO:0000256" key="2">
    <source>
        <dbReference type="ARBA" id="ARBA00022679"/>
    </source>
</evidence>
<gene>
    <name evidence="5" type="ORF">MMH89_04250</name>
</gene>
<comment type="similarity">
    <text evidence="1">Belongs to the guanylate kinase family.</text>
</comment>
<dbReference type="RefSeq" id="WP_258568212.1">
    <property type="nucleotide sequence ID" value="NZ_CP092900.1"/>
</dbReference>